<dbReference type="EMBL" id="BMXG01000008">
    <property type="protein sequence ID" value="GHC00448.1"/>
    <property type="molecule type" value="Genomic_DNA"/>
</dbReference>
<dbReference type="PROSITE" id="PS00377">
    <property type="entry name" value="ADOMET_SYNTHASE_2"/>
    <property type="match status" value="1"/>
</dbReference>
<comment type="cofactor">
    <cofactor evidence="10">
        <name>Mg(2+)</name>
        <dbReference type="ChEBI" id="CHEBI:18420"/>
    </cofactor>
    <text evidence="10">Binds 2 divalent ions per subunit.</text>
</comment>
<dbReference type="Pfam" id="PF02773">
    <property type="entry name" value="S-AdoMet_synt_C"/>
    <property type="match status" value="1"/>
</dbReference>
<feature type="binding site" evidence="10">
    <location>
        <position position="18"/>
    </location>
    <ligand>
        <name>Mg(2+)</name>
        <dbReference type="ChEBI" id="CHEBI:18420"/>
    </ligand>
</feature>
<feature type="domain" description="S-adenosylmethionine synthetase N-terminal" evidence="12">
    <location>
        <begin position="5"/>
        <end position="101"/>
    </location>
</feature>
<comment type="pathway">
    <text evidence="1 10">Amino-acid biosynthesis; S-adenosyl-L-methionine biosynthesis; S-adenosyl-L-methionine from L-methionine: step 1/1.</text>
</comment>
<evidence type="ECO:0000256" key="5">
    <source>
        <dbReference type="ARBA" id="ARBA00022723"/>
    </source>
</evidence>
<dbReference type="GO" id="GO:0005737">
    <property type="term" value="C:cytoplasm"/>
    <property type="evidence" value="ECO:0007669"/>
    <property type="project" value="UniProtKB-SubCell"/>
</dbReference>
<dbReference type="InterPro" id="IPR022629">
    <property type="entry name" value="S-AdoMet_synt_central"/>
</dbReference>
<feature type="binding site" evidence="10">
    <location>
        <position position="274"/>
    </location>
    <ligand>
        <name>ATP</name>
        <dbReference type="ChEBI" id="CHEBI:30616"/>
        <note>ligand shared between two neighboring subunits</note>
    </ligand>
</feature>
<dbReference type="Gene3D" id="3.30.300.10">
    <property type="match status" value="3"/>
</dbReference>
<evidence type="ECO:0000256" key="6">
    <source>
        <dbReference type="ARBA" id="ARBA00022741"/>
    </source>
</evidence>
<dbReference type="GO" id="GO:0000287">
    <property type="term" value="F:magnesium ion binding"/>
    <property type="evidence" value="ECO:0007669"/>
    <property type="project" value="UniProtKB-UniRule"/>
</dbReference>
<keyword evidence="7 10" id="KW-0067">ATP-binding</keyword>
<dbReference type="EC" id="2.5.1.6" evidence="10"/>
<feature type="binding site" description="in other chain" evidence="10">
    <location>
        <begin position="172"/>
        <end position="174"/>
    </location>
    <ligand>
        <name>ATP</name>
        <dbReference type="ChEBI" id="CHEBI:30616"/>
        <note>ligand shared between two neighboring subunits</note>
    </ligand>
</feature>
<feature type="region of interest" description="Flexible loop" evidence="10">
    <location>
        <begin position="100"/>
        <end position="110"/>
    </location>
</feature>
<feature type="binding site" description="in other chain" evidence="10">
    <location>
        <position position="278"/>
    </location>
    <ligand>
        <name>L-methionine</name>
        <dbReference type="ChEBI" id="CHEBI:57844"/>
        <note>ligand shared between two neighboring subunits</note>
    </ligand>
</feature>
<comment type="cofactor">
    <cofactor evidence="10">
        <name>K(+)</name>
        <dbReference type="ChEBI" id="CHEBI:29103"/>
    </cofactor>
    <text evidence="10">Binds 1 potassium ion per subunit.</text>
</comment>
<keyword evidence="9 10" id="KW-0630">Potassium</keyword>
<dbReference type="NCBIfam" id="TIGR01034">
    <property type="entry name" value="metK"/>
    <property type="match status" value="1"/>
</dbReference>
<comment type="caution">
    <text evidence="15">The sequence shown here is derived from an EMBL/GenBank/DDBJ whole genome shotgun (WGS) entry which is preliminary data.</text>
</comment>
<organism evidence="15 16">
    <name type="scientific">Cerasicoccus arenae</name>
    <dbReference type="NCBI Taxonomy" id="424488"/>
    <lineage>
        <taxon>Bacteria</taxon>
        <taxon>Pseudomonadati</taxon>
        <taxon>Verrucomicrobiota</taxon>
        <taxon>Opitutia</taxon>
        <taxon>Puniceicoccales</taxon>
        <taxon>Cerasicoccaceae</taxon>
        <taxon>Cerasicoccus</taxon>
    </lineage>
</organism>
<comment type="subunit">
    <text evidence="10">Homotetramer; dimer of dimers.</text>
</comment>
<dbReference type="RefSeq" id="WP_189513766.1">
    <property type="nucleotide sequence ID" value="NZ_BMXG01000008.1"/>
</dbReference>
<name>A0A8J3GEQ3_9BACT</name>
<evidence type="ECO:0000259" key="13">
    <source>
        <dbReference type="Pfam" id="PF02772"/>
    </source>
</evidence>
<dbReference type="InterPro" id="IPR022636">
    <property type="entry name" value="S-AdoMet_synthetase_sfam"/>
</dbReference>
<keyword evidence="10" id="KW-0963">Cytoplasm</keyword>
<evidence type="ECO:0000259" key="14">
    <source>
        <dbReference type="Pfam" id="PF02773"/>
    </source>
</evidence>
<evidence type="ECO:0000256" key="8">
    <source>
        <dbReference type="ARBA" id="ARBA00022842"/>
    </source>
</evidence>
<dbReference type="Pfam" id="PF02772">
    <property type="entry name" value="S-AdoMet_synt_M"/>
    <property type="match status" value="1"/>
</dbReference>
<feature type="binding site" description="in other chain" evidence="10">
    <location>
        <position position="100"/>
    </location>
    <ligand>
        <name>L-methionine</name>
        <dbReference type="ChEBI" id="CHEBI:57844"/>
        <note>ligand shared between two neighboring subunits</note>
    </ligand>
</feature>
<feature type="domain" description="S-adenosylmethionine synthetase central" evidence="13">
    <location>
        <begin position="120"/>
        <end position="239"/>
    </location>
</feature>
<dbReference type="GO" id="GO:0005524">
    <property type="term" value="F:ATP binding"/>
    <property type="evidence" value="ECO:0007669"/>
    <property type="project" value="UniProtKB-UniRule"/>
</dbReference>
<dbReference type="GO" id="GO:0006556">
    <property type="term" value="P:S-adenosylmethionine biosynthetic process"/>
    <property type="evidence" value="ECO:0007669"/>
    <property type="project" value="UniProtKB-UniRule"/>
</dbReference>
<evidence type="ECO:0000256" key="1">
    <source>
        <dbReference type="ARBA" id="ARBA00005224"/>
    </source>
</evidence>
<dbReference type="SUPFAM" id="SSF55973">
    <property type="entry name" value="S-adenosylmethionine synthetase"/>
    <property type="match status" value="3"/>
</dbReference>
<evidence type="ECO:0000256" key="2">
    <source>
        <dbReference type="ARBA" id="ARBA00009685"/>
    </source>
</evidence>
<evidence type="ECO:0000256" key="3">
    <source>
        <dbReference type="ARBA" id="ARBA00022563"/>
    </source>
</evidence>
<dbReference type="GO" id="GO:0004478">
    <property type="term" value="F:methionine adenosyltransferase activity"/>
    <property type="evidence" value="ECO:0007669"/>
    <property type="project" value="UniProtKB-UniRule"/>
</dbReference>
<feature type="binding site" description="in other chain" evidence="10">
    <location>
        <begin position="253"/>
        <end position="254"/>
    </location>
    <ligand>
        <name>ATP</name>
        <dbReference type="ChEBI" id="CHEBI:30616"/>
        <note>ligand shared between two neighboring subunits</note>
    </ligand>
</feature>
<protein>
    <recommendedName>
        <fullName evidence="10">S-adenosylmethionine synthase</fullName>
        <shortName evidence="10">AdoMet synthase</shortName>
        <ecNumber evidence="10">2.5.1.6</ecNumber>
    </recommendedName>
    <alternativeName>
        <fullName evidence="10">MAT</fullName>
    </alternativeName>
    <alternativeName>
        <fullName evidence="10">Methionine adenosyltransferase</fullName>
    </alternativeName>
</protein>
<dbReference type="InterPro" id="IPR022631">
    <property type="entry name" value="ADOMET_SYNTHASE_CS"/>
</dbReference>
<dbReference type="PIRSF" id="PIRSF000497">
    <property type="entry name" value="MAT"/>
    <property type="match status" value="1"/>
</dbReference>
<evidence type="ECO:0000256" key="9">
    <source>
        <dbReference type="ARBA" id="ARBA00022958"/>
    </source>
</evidence>
<evidence type="ECO:0000313" key="16">
    <source>
        <dbReference type="Proteomes" id="UP000642829"/>
    </source>
</evidence>
<dbReference type="UniPathway" id="UPA00315">
    <property type="reaction ID" value="UER00080"/>
</dbReference>
<sequence length="390" mass="42192">MSKSYHFSSESVGEGHPDKVADYISDSILDACLAQDPKSRVACETLVKSNVVNVAGEITTGAKFDYNSVIREAIRDIGYINNDDVFHADEVFINNYLTKQSQDIAQGVDAAAASGKDTAEQGAGDQGIMFGIACTETPELMPAAVMYAHRLLRKMAEIRKAPNSPAAWLRPDCKSQVAVSYENGKPVKINNVVISTQHAAAVELPEIKEFLIENVIKKELPADMLDGDTQFLINPTGRFVIGGPQGDAGLTGRKIIVDTYGGYGRHGGGAFSGKDPSKVDRSAAYMCRWVAKNIVAAGLADKVELQVAYAIGYPHPTSIHIDAFGTEKVDEAAIVKAVKEVFSFKPADIVKQLDLLRPIYRETTHYGHFAKAGLPWECTAKAEELKKAIG</sequence>
<gene>
    <name evidence="10 15" type="primary">metK</name>
    <name evidence="15" type="ORF">GCM10007047_16010</name>
</gene>
<dbReference type="CDD" id="cd18079">
    <property type="entry name" value="S-AdoMet_synt"/>
    <property type="match status" value="1"/>
</dbReference>
<feature type="binding site" evidence="10">
    <location>
        <position position="247"/>
    </location>
    <ligand>
        <name>L-methionine</name>
        <dbReference type="ChEBI" id="CHEBI:57844"/>
        <note>ligand shared between two neighboring subunits</note>
    </ligand>
</feature>
<feature type="binding site" evidence="10">
    <location>
        <position position="44"/>
    </location>
    <ligand>
        <name>K(+)</name>
        <dbReference type="ChEBI" id="CHEBI:29103"/>
    </ligand>
</feature>
<reference evidence="15" key="1">
    <citation type="journal article" date="2014" name="Int. J. Syst. Evol. Microbiol.">
        <title>Complete genome sequence of Corynebacterium casei LMG S-19264T (=DSM 44701T), isolated from a smear-ripened cheese.</title>
        <authorList>
            <consortium name="US DOE Joint Genome Institute (JGI-PGF)"/>
            <person name="Walter F."/>
            <person name="Albersmeier A."/>
            <person name="Kalinowski J."/>
            <person name="Ruckert C."/>
        </authorList>
    </citation>
    <scope>NUCLEOTIDE SEQUENCE</scope>
    <source>
        <strain evidence="15">KCTC 12870</strain>
    </source>
</reference>
<keyword evidence="3 10" id="KW-0554">One-carbon metabolism</keyword>
<dbReference type="PANTHER" id="PTHR11964">
    <property type="entry name" value="S-ADENOSYLMETHIONINE SYNTHETASE"/>
    <property type="match status" value="1"/>
</dbReference>
<feature type="binding site" description="in other chain" evidence="10">
    <location>
        <position position="57"/>
    </location>
    <ligand>
        <name>L-methionine</name>
        <dbReference type="ChEBI" id="CHEBI:57844"/>
        <note>ligand shared between two neighboring subunits</note>
    </ligand>
</feature>
<comment type="catalytic activity">
    <reaction evidence="10">
        <text>L-methionine + ATP + H2O = S-adenosyl-L-methionine + phosphate + diphosphate</text>
        <dbReference type="Rhea" id="RHEA:21080"/>
        <dbReference type="ChEBI" id="CHEBI:15377"/>
        <dbReference type="ChEBI" id="CHEBI:30616"/>
        <dbReference type="ChEBI" id="CHEBI:33019"/>
        <dbReference type="ChEBI" id="CHEBI:43474"/>
        <dbReference type="ChEBI" id="CHEBI:57844"/>
        <dbReference type="ChEBI" id="CHEBI:59789"/>
        <dbReference type="EC" id="2.5.1.6"/>
    </reaction>
</comment>
<keyword evidence="16" id="KW-1185">Reference proteome</keyword>
<comment type="similarity">
    <text evidence="2 10 11">Belongs to the AdoMet synthase family.</text>
</comment>
<dbReference type="InterPro" id="IPR022628">
    <property type="entry name" value="S-AdoMet_synt_N"/>
</dbReference>
<dbReference type="Proteomes" id="UP000642829">
    <property type="component" value="Unassembled WGS sequence"/>
</dbReference>
<dbReference type="InterPro" id="IPR002133">
    <property type="entry name" value="S-AdoMet_synthetase"/>
</dbReference>
<feature type="binding site" description="in other chain" evidence="10">
    <location>
        <begin position="238"/>
        <end position="239"/>
    </location>
    <ligand>
        <name>ATP</name>
        <dbReference type="ChEBI" id="CHEBI:30616"/>
        <note>ligand shared between two neighboring subunits</note>
    </ligand>
</feature>
<keyword evidence="6 10" id="KW-0547">Nucleotide-binding</keyword>
<dbReference type="InterPro" id="IPR022630">
    <property type="entry name" value="S-AdoMet_synt_C"/>
</dbReference>
<dbReference type="Pfam" id="PF00438">
    <property type="entry name" value="S-AdoMet_synt_N"/>
    <property type="match status" value="1"/>
</dbReference>
<evidence type="ECO:0000313" key="15">
    <source>
        <dbReference type="EMBL" id="GHC00448.1"/>
    </source>
</evidence>
<dbReference type="AlphaFoldDB" id="A0A8J3GEQ3"/>
<feature type="binding site" description="in other chain" evidence="10">
    <location>
        <position position="16"/>
    </location>
    <ligand>
        <name>ATP</name>
        <dbReference type="ChEBI" id="CHEBI:30616"/>
        <note>ligand shared between two neighboring subunits</note>
    </ligand>
</feature>
<evidence type="ECO:0000256" key="11">
    <source>
        <dbReference type="RuleBase" id="RU004462"/>
    </source>
</evidence>
<evidence type="ECO:0000256" key="4">
    <source>
        <dbReference type="ARBA" id="ARBA00022679"/>
    </source>
</evidence>
<proteinExistence type="inferred from homology"/>
<accession>A0A8J3GEQ3</accession>
<dbReference type="GO" id="GO:0006730">
    <property type="term" value="P:one-carbon metabolic process"/>
    <property type="evidence" value="ECO:0007669"/>
    <property type="project" value="UniProtKB-KW"/>
</dbReference>
<keyword evidence="4 10" id="KW-0808">Transferase</keyword>
<feature type="binding site" evidence="10">
    <location>
        <position position="270"/>
    </location>
    <ligand>
        <name>ATP</name>
        <dbReference type="ChEBI" id="CHEBI:30616"/>
        <note>ligand shared between two neighboring subunits</note>
    </ligand>
</feature>
<evidence type="ECO:0000259" key="12">
    <source>
        <dbReference type="Pfam" id="PF00438"/>
    </source>
</evidence>
<feature type="binding site" evidence="10">
    <location>
        <position position="247"/>
    </location>
    <ligand>
        <name>ATP</name>
        <dbReference type="ChEBI" id="CHEBI:30616"/>
        <note>ligand shared between two neighboring subunits</note>
    </ligand>
</feature>
<feature type="domain" description="S-adenosylmethionine synthetase C-terminal" evidence="14">
    <location>
        <begin position="241"/>
        <end position="377"/>
    </location>
</feature>
<keyword evidence="5 10" id="KW-0479">Metal-binding</keyword>
<keyword evidence="8 10" id="KW-0460">Magnesium</keyword>
<dbReference type="HAMAP" id="MF_00086">
    <property type="entry name" value="S_AdoMet_synth1"/>
    <property type="match status" value="1"/>
</dbReference>
<evidence type="ECO:0000256" key="7">
    <source>
        <dbReference type="ARBA" id="ARBA00022840"/>
    </source>
</evidence>
<comment type="subcellular location">
    <subcellularLocation>
        <location evidence="10">Cytoplasm</location>
    </subcellularLocation>
</comment>
<dbReference type="FunFam" id="3.30.300.10:FF:000003">
    <property type="entry name" value="S-adenosylmethionine synthase"/>
    <property type="match status" value="1"/>
</dbReference>
<comment type="function">
    <text evidence="10">Catalyzes the formation of S-adenosylmethionine (AdoMet) from methionine and ATP. The overall synthetic reaction is composed of two sequential steps, AdoMet formation and the subsequent tripolyphosphate hydrolysis which occurs prior to release of AdoMet from the enzyme.</text>
</comment>
<evidence type="ECO:0000256" key="10">
    <source>
        <dbReference type="HAMAP-Rule" id="MF_00086"/>
    </source>
</evidence>
<reference evidence="15" key="2">
    <citation type="submission" date="2020-09" db="EMBL/GenBank/DDBJ databases">
        <authorList>
            <person name="Sun Q."/>
            <person name="Kim S."/>
        </authorList>
    </citation>
    <scope>NUCLEOTIDE SEQUENCE</scope>
    <source>
        <strain evidence="15">KCTC 12870</strain>
    </source>
</reference>